<dbReference type="PANTHER" id="PTHR42928">
    <property type="entry name" value="TRICARBOXYLATE-BINDING PROTEIN"/>
    <property type="match status" value="1"/>
</dbReference>
<gene>
    <name evidence="3" type="ORF">WKW77_15750</name>
</gene>
<keyword evidence="2" id="KW-0732">Signal</keyword>
<comment type="similarity">
    <text evidence="1">Belongs to the UPF0065 (bug) family.</text>
</comment>
<accession>A0ABU8VI27</accession>
<protein>
    <submittedName>
        <fullName evidence="3">Tripartite tricarboxylate transporter substrate binding protein</fullName>
    </submittedName>
</protein>
<dbReference type="Proteomes" id="UP001365846">
    <property type="component" value="Unassembled WGS sequence"/>
</dbReference>
<dbReference type="Gene3D" id="3.40.190.150">
    <property type="entry name" value="Bordetella uptake gene, domain 1"/>
    <property type="match status" value="1"/>
</dbReference>
<reference evidence="3 4" key="1">
    <citation type="submission" date="2024-03" db="EMBL/GenBank/DDBJ databases">
        <title>Novel species of the genus Variovorax.</title>
        <authorList>
            <person name="Liu Q."/>
            <person name="Xin Y.-H."/>
        </authorList>
    </citation>
    <scope>NUCLEOTIDE SEQUENCE [LARGE SCALE GENOMIC DNA]</scope>
    <source>
        <strain evidence="3 4">KACC 18899</strain>
    </source>
</reference>
<feature type="signal peptide" evidence="2">
    <location>
        <begin position="1"/>
        <end position="23"/>
    </location>
</feature>
<proteinExistence type="inferred from homology"/>
<dbReference type="InterPro" id="IPR042100">
    <property type="entry name" value="Bug_dom1"/>
</dbReference>
<dbReference type="CDD" id="cd13578">
    <property type="entry name" value="PBP2_Bug27"/>
    <property type="match status" value="1"/>
</dbReference>
<keyword evidence="4" id="KW-1185">Reference proteome</keyword>
<name>A0ABU8VI27_9BURK</name>
<evidence type="ECO:0000256" key="1">
    <source>
        <dbReference type="ARBA" id="ARBA00006987"/>
    </source>
</evidence>
<sequence length="323" mass="34294">MRHGISRVWLAAALVVAPPWADAQDYPTRPVRVIVPFAAGGPADVYARFVANRLQEVLGQGFVVDNRPGAGSVIGTDAAAKSPADGYTLLLMSNAHTVNESLIPNKPYQLMRDFTPVAAINYSDLVLVTRSGLPVDDLAQLIAMAKSRPGALSYASSGPGTPYHMAGELFKAMAGVSILHIPYRGSAGARTDVLGGQVDMMFDAVPTMTEHVRAGKVKAMATTGLARSAVMPDVPTVDQAGVPKYEATIWLGLMAPKGTPPAIVERLNAEVVKIASNPDVIRAWKAQGATPMTMNVADFTRYMNDDIAKWARVVKISGAKADQ</sequence>
<feature type="chain" id="PRO_5047063754" evidence="2">
    <location>
        <begin position="24"/>
        <end position="323"/>
    </location>
</feature>
<dbReference type="EMBL" id="JBBKZU010000006">
    <property type="protein sequence ID" value="MEJ8812539.1"/>
    <property type="molecule type" value="Genomic_DNA"/>
</dbReference>
<dbReference type="RefSeq" id="WP_340357790.1">
    <property type="nucleotide sequence ID" value="NZ_JBBKZU010000006.1"/>
</dbReference>
<dbReference type="Gene3D" id="3.40.190.10">
    <property type="entry name" value="Periplasmic binding protein-like II"/>
    <property type="match status" value="1"/>
</dbReference>
<evidence type="ECO:0000313" key="4">
    <source>
        <dbReference type="Proteomes" id="UP001365846"/>
    </source>
</evidence>
<comment type="caution">
    <text evidence="3">The sequence shown here is derived from an EMBL/GenBank/DDBJ whole genome shotgun (WGS) entry which is preliminary data.</text>
</comment>
<evidence type="ECO:0000256" key="2">
    <source>
        <dbReference type="SAM" id="SignalP"/>
    </source>
</evidence>
<dbReference type="PIRSF" id="PIRSF017082">
    <property type="entry name" value="YflP"/>
    <property type="match status" value="1"/>
</dbReference>
<dbReference type="SUPFAM" id="SSF53850">
    <property type="entry name" value="Periplasmic binding protein-like II"/>
    <property type="match status" value="1"/>
</dbReference>
<dbReference type="PANTHER" id="PTHR42928:SF5">
    <property type="entry name" value="BLR1237 PROTEIN"/>
    <property type="match status" value="1"/>
</dbReference>
<evidence type="ECO:0000313" key="3">
    <source>
        <dbReference type="EMBL" id="MEJ8812539.1"/>
    </source>
</evidence>
<organism evidence="3 4">
    <name type="scientific">Variovorax ureilyticus</name>
    <dbReference type="NCBI Taxonomy" id="1836198"/>
    <lineage>
        <taxon>Bacteria</taxon>
        <taxon>Pseudomonadati</taxon>
        <taxon>Pseudomonadota</taxon>
        <taxon>Betaproteobacteria</taxon>
        <taxon>Burkholderiales</taxon>
        <taxon>Comamonadaceae</taxon>
        <taxon>Variovorax</taxon>
    </lineage>
</organism>
<dbReference type="Pfam" id="PF03401">
    <property type="entry name" value="TctC"/>
    <property type="match status" value="1"/>
</dbReference>
<dbReference type="InterPro" id="IPR005064">
    <property type="entry name" value="BUG"/>
</dbReference>